<dbReference type="Proteomes" id="UP001295684">
    <property type="component" value="Unassembled WGS sequence"/>
</dbReference>
<proteinExistence type="predicted"/>
<accession>A0AAD1UHA6</accession>
<organism evidence="2 3">
    <name type="scientific">Euplotes crassus</name>
    <dbReference type="NCBI Taxonomy" id="5936"/>
    <lineage>
        <taxon>Eukaryota</taxon>
        <taxon>Sar</taxon>
        <taxon>Alveolata</taxon>
        <taxon>Ciliophora</taxon>
        <taxon>Intramacronucleata</taxon>
        <taxon>Spirotrichea</taxon>
        <taxon>Hypotrichia</taxon>
        <taxon>Euplotida</taxon>
        <taxon>Euplotidae</taxon>
        <taxon>Moneuplotes</taxon>
    </lineage>
</organism>
<dbReference type="EMBL" id="CAMPGE010008347">
    <property type="protein sequence ID" value="CAI2367248.1"/>
    <property type="molecule type" value="Genomic_DNA"/>
</dbReference>
<evidence type="ECO:0000313" key="3">
    <source>
        <dbReference type="Proteomes" id="UP001295684"/>
    </source>
</evidence>
<feature type="compositionally biased region" description="Polar residues" evidence="1">
    <location>
        <begin position="340"/>
        <end position="359"/>
    </location>
</feature>
<feature type="region of interest" description="Disordered" evidence="1">
    <location>
        <begin position="209"/>
        <end position="238"/>
    </location>
</feature>
<comment type="caution">
    <text evidence="2">The sequence shown here is derived from an EMBL/GenBank/DDBJ whole genome shotgun (WGS) entry which is preliminary data.</text>
</comment>
<reference evidence="2" key="1">
    <citation type="submission" date="2023-07" db="EMBL/GenBank/DDBJ databases">
        <authorList>
            <consortium name="AG Swart"/>
            <person name="Singh M."/>
            <person name="Singh A."/>
            <person name="Seah K."/>
            <person name="Emmerich C."/>
        </authorList>
    </citation>
    <scope>NUCLEOTIDE SEQUENCE</scope>
    <source>
        <strain evidence="2">DP1</strain>
    </source>
</reference>
<protein>
    <submittedName>
        <fullName evidence="2">Uncharacterized protein</fullName>
    </submittedName>
</protein>
<keyword evidence="3" id="KW-1185">Reference proteome</keyword>
<gene>
    <name evidence="2" type="ORF">ECRASSUSDP1_LOCUS8528</name>
</gene>
<feature type="region of interest" description="Disordered" evidence="1">
    <location>
        <begin position="328"/>
        <end position="359"/>
    </location>
</feature>
<evidence type="ECO:0000313" key="2">
    <source>
        <dbReference type="EMBL" id="CAI2367248.1"/>
    </source>
</evidence>
<feature type="region of interest" description="Disordered" evidence="1">
    <location>
        <begin position="1"/>
        <end position="21"/>
    </location>
</feature>
<dbReference type="AlphaFoldDB" id="A0AAD1UHA6"/>
<evidence type="ECO:0000256" key="1">
    <source>
        <dbReference type="SAM" id="MobiDB-lite"/>
    </source>
</evidence>
<sequence>MITNQQESPEAENLQAALPFDKTGSTFTQSLNGFTEAQSSNTLRNSVSPISFPKAKRFHNPVPPGASVPFYDTTRKYDRKKGAGFGYGKKVNPIQKTYSPGPGRYDNPPILYSSPYKDKSYKKGKFGCGYDRFQLTCDINKGIKIYDNRDKPGPNSYTPSNKFATKKYPQYSMGKKLPGKIERLEKNSGLPSPFHYKVKPESVLPSRHKKVGFGYGEKSNKKDRKLSPGPGDYNLSSFTDKFKPSMLSMARKRHNGRVNKSIQPSPRDCSLAKPLTGGVFDPMGVVTKKETIGFNYPPLKQSDYFKNANMLFYKTDGFHTGKRSGKIADTKRMSAAHAGMNSNNIPEMNTHSNRSSSSN</sequence>
<name>A0AAD1UHA6_EUPCR</name>